<feature type="compositionally biased region" description="Pro residues" evidence="6">
    <location>
        <begin position="95"/>
        <end position="110"/>
    </location>
</feature>
<dbReference type="GO" id="GO:0005509">
    <property type="term" value="F:calcium ion binding"/>
    <property type="evidence" value="ECO:0007669"/>
    <property type="project" value="InterPro"/>
</dbReference>
<dbReference type="InterPro" id="IPR011992">
    <property type="entry name" value="EF-hand-dom_pair"/>
</dbReference>
<dbReference type="Proteomes" id="UP000053317">
    <property type="component" value="Unassembled WGS sequence"/>
</dbReference>
<name>A0A0G2GDK7_PHACM</name>
<dbReference type="OrthoDB" id="186625at2759"/>
<dbReference type="Pfam" id="PF13499">
    <property type="entry name" value="EF-hand_7"/>
    <property type="match status" value="2"/>
</dbReference>
<reference evidence="8 9" key="2">
    <citation type="submission" date="2015-05" db="EMBL/GenBank/DDBJ databases">
        <authorList>
            <person name="Morales-Cruz A."/>
            <person name="Amrine K.C."/>
            <person name="Cantu D."/>
        </authorList>
    </citation>
    <scope>NUCLEOTIDE SEQUENCE [LARGE SCALE GENOMIC DNA]</scope>
    <source>
        <strain evidence="8">UCRPC4</strain>
    </source>
</reference>
<sequence>MAYNKTSNPDALPFHAEPEEAAQRLAGLHLHKQTPSPGYNAPSNPAARKPSPHQPQSYQKPLPSRPQSQYSATTPPSQYAPPAHSAQSSFSRLQSPPPPQNYGYGPPPSNPAASRPVVQSRPPRTPVPPGPDSPELFPLFRAANKSQSGTLTQDELSSALVNADYTSFDPHTIRVMMQMFDTSGKGSINYEEFVALWRFLAAWRELFEKFDEDRSGRISLEEFSRSLVAFGYRLSPQFVSTLYSTFSRKNRGVLGMSFDLFVQACVSLKRLTDTFKKYDDDRDGYITLSFEEFLLECFMLREYLVK</sequence>
<dbReference type="InterPro" id="IPR002048">
    <property type="entry name" value="EF_hand_dom"/>
</dbReference>
<dbReference type="AlphaFoldDB" id="A0A0G2GDK7"/>
<dbReference type="InterPro" id="IPR051426">
    <property type="entry name" value="Peflin/Sorcin_CaBP"/>
</dbReference>
<evidence type="ECO:0000256" key="2">
    <source>
        <dbReference type="ARBA" id="ARBA00022490"/>
    </source>
</evidence>
<dbReference type="GO" id="GO:0005737">
    <property type="term" value="C:cytoplasm"/>
    <property type="evidence" value="ECO:0007669"/>
    <property type="project" value="UniProtKB-SubCell"/>
</dbReference>
<protein>
    <submittedName>
        <fullName evidence="8">Putative ef hand domain-containing protein</fullName>
    </submittedName>
</protein>
<feature type="compositionally biased region" description="Pro residues" evidence="6">
    <location>
        <begin position="123"/>
        <end position="132"/>
    </location>
</feature>
<keyword evidence="5" id="KW-0106">Calcium</keyword>
<evidence type="ECO:0000256" key="3">
    <source>
        <dbReference type="ARBA" id="ARBA00022723"/>
    </source>
</evidence>
<dbReference type="PROSITE" id="PS00018">
    <property type="entry name" value="EF_HAND_1"/>
    <property type="match status" value="1"/>
</dbReference>
<keyword evidence="3" id="KW-0479">Metal-binding</keyword>
<dbReference type="SUPFAM" id="SSF47473">
    <property type="entry name" value="EF-hand"/>
    <property type="match status" value="1"/>
</dbReference>
<dbReference type="Gene3D" id="1.10.238.10">
    <property type="entry name" value="EF-hand"/>
    <property type="match status" value="1"/>
</dbReference>
<accession>A0A0G2GDK7</accession>
<feature type="compositionally biased region" description="Polar residues" evidence="6">
    <location>
        <begin position="54"/>
        <end position="77"/>
    </location>
</feature>
<keyword evidence="2" id="KW-0963">Cytoplasm</keyword>
<dbReference type="EMBL" id="LCWF01000082">
    <property type="protein sequence ID" value="KKY21733.1"/>
    <property type="molecule type" value="Genomic_DNA"/>
</dbReference>
<evidence type="ECO:0000313" key="8">
    <source>
        <dbReference type="EMBL" id="KKY21733.1"/>
    </source>
</evidence>
<feature type="domain" description="EF-hand" evidence="7">
    <location>
        <begin position="198"/>
        <end position="233"/>
    </location>
</feature>
<comment type="caution">
    <text evidence="8">The sequence shown here is derived from an EMBL/GenBank/DDBJ whole genome shotgun (WGS) entry which is preliminary data.</text>
</comment>
<feature type="domain" description="EF-hand" evidence="7">
    <location>
        <begin position="266"/>
        <end position="303"/>
    </location>
</feature>
<evidence type="ECO:0000256" key="5">
    <source>
        <dbReference type="ARBA" id="ARBA00022837"/>
    </source>
</evidence>
<evidence type="ECO:0000256" key="4">
    <source>
        <dbReference type="ARBA" id="ARBA00022737"/>
    </source>
</evidence>
<dbReference type="PROSITE" id="PS50222">
    <property type="entry name" value="EF_HAND_2"/>
    <property type="match status" value="2"/>
</dbReference>
<dbReference type="GO" id="GO:0048306">
    <property type="term" value="F:calcium-dependent protein binding"/>
    <property type="evidence" value="ECO:0007669"/>
    <property type="project" value="UniProtKB-ARBA"/>
</dbReference>
<feature type="region of interest" description="Disordered" evidence="6">
    <location>
        <begin position="1"/>
        <end position="138"/>
    </location>
</feature>
<reference evidence="8 9" key="1">
    <citation type="submission" date="2015-05" db="EMBL/GenBank/DDBJ databases">
        <title>Distinctive expansion of gene families associated with plant cell wall degradation and secondary metabolism in the genomes of grapevine trunk pathogens.</title>
        <authorList>
            <person name="Lawrence D.P."/>
            <person name="Travadon R."/>
            <person name="Rolshausen P.E."/>
            <person name="Baumgartner K."/>
        </authorList>
    </citation>
    <scope>NUCLEOTIDE SEQUENCE [LARGE SCALE GENOMIC DNA]</scope>
    <source>
        <strain evidence="8">UCRPC4</strain>
    </source>
</reference>
<feature type="compositionally biased region" description="Polar residues" evidence="6">
    <location>
        <begin position="33"/>
        <end position="43"/>
    </location>
</feature>
<dbReference type="InterPro" id="IPR018247">
    <property type="entry name" value="EF_Hand_1_Ca_BS"/>
</dbReference>
<keyword evidence="4" id="KW-0677">Repeat</keyword>
<proteinExistence type="predicted"/>
<keyword evidence="9" id="KW-1185">Reference proteome</keyword>
<evidence type="ECO:0000256" key="1">
    <source>
        <dbReference type="ARBA" id="ARBA00004496"/>
    </source>
</evidence>
<organism evidence="8 9">
    <name type="scientific">Phaeomoniella chlamydospora</name>
    <name type="common">Phaeoacremonium chlamydosporum</name>
    <dbReference type="NCBI Taxonomy" id="158046"/>
    <lineage>
        <taxon>Eukaryota</taxon>
        <taxon>Fungi</taxon>
        <taxon>Dikarya</taxon>
        <taxon>Ascomycota</taxon>
        <taxon>Pezizomycotina</taxon>
        <taxon>Eurotiomycetes</taxon>
        <taxon>Chaetothyriomycetidae</taxon>
        <taxon>Phaeomoniellales</taxon>
        <taxon>Phaeomoniellaceae</taxon>
        <taxon>Phaeomoniella</taxon>
    </lineage>
</organism>
<evidence type="ECO:0000313" key="9">
    <source>
        <dbReference type="Proteomes" id="UP000053317"/>
    </source>
</evidence>
<dbReference type="SMART" id="SM00054">
    <property type="entry name" value="EFh"/>
    <property type="match status" value="4"/>
</dbReference>
<evidence type="ECO:0000256" key="6">
    <source>
        <dbReference type="SAM" id="MobiDB-lite"/>
    </source>
</evidence>
<dbReference type="PANTHER" id="PTHR46212">
    <property type="entry name" value="PEFLIN"/>
    <property type="match status" value="1"/>
</dbReference>
<gene>
    <name evidence="8" type="ORF">UCRPC4_g03500</name>
</gene>
<dbReference type="CDD" id="cd16180">
    <property type="entry name" value="EFh_PEF_Group_I"/>
    <property type="match status" value="1"/>
</dbReference>
<evidence type="ECO:0000259" key="7">
    <source>
        <dbReference type="PROSITE" id="PS50222"/>
    </source>
</evidence>
<comment type="subcellular location">
    <subcellularLocation>
        <location evidence="1">Cytoplasm</location>
    </subcellularLocation>
</comment>
<dbReference type="PANTHER" id="PTHR46212:SF3">
    <property type="entry name" value="GH27120P"/>
    <property type="match status" value="1"/>
</dbReference>